<dbReference type="Proteomes" id="UP000403266">
    <property type="component" value="Unassembled WGS sequence"/>
</dbReference>
<dbReference type="Gene3D" id="3.40.190.10">
    <property type="entry name" value="Periplasmic binding protein-like II"/>
    <property type="match status" value="1"/>
</dbReference>
<protein>
    <submittedName>
        <fullName evidence="2">Tripartite tricarboxylate transporter substrate binding protein</fullName>
    </submittedName>
</protein>
<keyword evidence="3" id="KW-1185">Reference proteome</keyword>
<evidence type="ECO:0000313" key="2">
    <source>
        <dbReference type="EMBL" id="MPR25971.1"/>
    </source>
</evidence>
<reference evidence="2 3" key="1">
    <citation type="journal article" date="2019" name="Syst. Appl. Microbiol.">
        <title>Microvirga tunisiensis sp. nov., a root nodule symbiotic bacterium isolated from Lupinus micranthus and L. luteus grown in Northern Tunisia.</title>
        <authorList>
            <person name="Msaddak A."/>
            <person name="Rejili M."/>
            <person name="Duran D."/>
            <person name="Mars M."/>
            <person name="Palacios J.M."/>
            <person name="Ruiz-Argueso T."/>
            <person name="Rey L."/>
            <person name="Imperial J."/>
        </authorList>
    </citation>
    <scope>NUCLEOTIDE SEQUENCE [LARGE SCALE GENOMIC DNA]</scope>
    <source>
        <strain evidence="2 3">Lmie10</strain>
    </source>
</reference>
<dbReference type="Gene3D" id="3.40.190.150">
    <property type="entry name" value="Bordetella uptake gene, domain 1"/>
    <property type="match status" value="1"/>
</dbReference>
<organism evidence="2 3">
    <name type="scientific">Microvirga tunisiensis</name>
    <dbReference type="NCBI Taxonomy" id="2108360"/>
    <lineage>
        <taxon>Bacteria</taxon>
        <taxon>Pseudomonadati</taxon>
        <taxon>Pseudomonadota</taxon>
        <taxon>Alphaproteobacteria</taxon>
        <taxon>Hyphomicrobiales</taxon>
        <taxon>Methylobacteriaceae</taxon>
        <taxon>Microvirga</taxon>
    </lineage>
</organism>
<dbReference type="InterPro" id="IPR042100">
    <property type="entry name" value="Bug_dom1"/>
</dbReference>
<proteinExistence type="inferred from homology"/>
<dbReference type="PIRSF" id="PIRSF017082">
    <property type="entry name" value="YflP"/>
    <property type="match status" value="1"/>
</dbReference>
<evidence type="ECO:0000313" key="3">
    <source>
        <dbReference type="Proteomes" id="UP000403266"/>
    </source>
</evidence>
<dbReference type="Pfam" id="PF03401">
    <property type="entry name" value="TctC"/>
    <property type="match status" value="1"/>
</dbReference>
<gene>
    <name evidence="2" type="ORF">FS320_12225</name>
</gene>
<dbReference type="AlphaFoldDB" id="A0A5N7MG05"/>
<sequence length="325" mass="34349">MISRRNVLLGASTVASLGLLPSISHSQSKWPARPIAINIGNAPGGDDDTLSRWLAETMTGGLGQPVVVENRPGGSMTLAATAVASSRPDGYTIFCLVTPVVVQTALRSNLQYTLDSFAPIVKIGSYPLALIVSAKAGITSLDNLMATARSGQGVTFASGGVGTVGHITSTMFLKAVGGKGVHVSYKNNPEGIQALIGGFTQMICASAREAAILKDDPNLRVLAVTSPVRASNLPDVPTMAELGFPNINSRVWYSFVAPAGVKPEIVNKLADAIIAGVKSTKFQERFTPLSFQTEILTGDDLKQFLHSEADRYRTIVAENNIRLEN</sequence>
<dbReference type="SUPFAM" id="SSF53850">
    <property type="entry name" value="Periplasmic binding protein-like II"/>
    <property type="match status" value="1"/>
</dbReference>
<comment type="caution">
    <text evidence="2">The sequence shown here is derived from an EMBL/GenBank/DDBJ whole genome shotgun (WGS) entry which is preliminary data.</text>
</comment>
<dbReference type="InterPro" id="IPR005064">
    <property type="entry name" value="BUG"/>
</dbReference>
<accession>A0A5N7MG05</accession>
<dbReference type="OrthoDB" id="7243230at2"/>
<evidence type="ECO:0000256" key="1">
    <source>
        <dbReference type="ARBA" id="ARBA00006987"/>
    </source>
</evidence>
<comment type="similarity">
    <text evidence="1">Belongs to the UPF0065 (bug) family.</text>
</comment>
<dbReference type="EMBL" id="VOSK01000036">
    <property type="protein sequence ID" value="MPR25971.1"/>
    <property type="molecule type" value="Genomic_DNA"/>
</dbReference>
<dbReference type="CDD" id="cd07012">
    <property type="entry name" value="PBP2_Bug_TTT"/>
    <property type="match status" value="1"/>
</dbReference>
<dbReference type="PANTHER" id="PTHR42928">
    <property type="entry name" value="TRICARBOXYLATE-BINDING PROTEIN"/>
    <property type="match status" value="1"/>
</dbReference>
<dbReference type="RefSeq" id="WP_152711839.1">
    <property type="nucleotide sequence ID" value="NZ_VOSJ01000064.1"/>
</dbReference>
<name>A0A5N7MG05_9HYPH</name>
<dbReference type="PANTHER" id="PTHR42928:SF5">
    <property type="entry name" value="BLR1237 PROTEIN"/>
    <property type="match status" value="1"/>
</dbReference>